<dbReference type="Proteomes" id="UP001153331">
    <property type="component" value="Unassembled WGS sequence"/>
</dbReference>
<evidence type="ECO:0000313" key="2">
    <source>
        <dbReference type="Proteomes" id="UP001153331"/>
    </source>
</evidence>
<proteinExistence type="predicted"/>
<gene>
    <name evidence="1" type="ORF">OPT61_g2703</name>
</gene>
<reference evidence="1" key="1">
    <citation type="submission" date="2022-11" db="EMBL/GenBank/DDBJ databases">
        <title>Genome Sequence of Boeremia exigua.</title>
        <authorList>
            <person name="Buettner E."/>
        </authorList>
    </citation>
    <scope>NUCLEOTIDE SEQUENCE</scope>
    <source>
        <strain evidence="1">CU02</strain>
    </source>
</reference>
<sequence>MATHTKIQWTDAEIAFIIGYADYCIDYNIDYAATVVNELRKRSPRPATWSTIQCKLKRTFTSSLGFKLSVKEFINQGTDYLAIPPNISRELIELHREWDMLPSAVEDTPEPIRDNETISSTADPATLQNNDNRSDTILVDDPMESHSNTIPGIDGPSDQHPMRKMSTPSPITPTKSAPVPSPITPIKSAPRRKRTVTPEDANDLEYEPSPKRIKPSEQISKRSTTNALKGPKGIAQVKGVAVPTKRAPKRQNTAAARRSPSVIVIDEATGLHPSVTVSSQTSEKTSGENKRKREAEVASEAADTALGALSKRQKLSVPTIETVNEKVDALMSVLSGILNNSEQNMQENVLEHLQQIIRTAERPQTSLVGDLIKDLKSQRNMKEDYRVLIRKLVDFRNLTSPNVFPKEPHQKDVSRSWSEFHEQMVSIVGPNNVTPMLTPASAAYIASAAEQIADSRITDDQLQVYIESLQRYLKSPHAQQAVFSALFCRWVFSNPEPMLDDMHSEGMLHLYEGVLKSASNTADGLDRMQEYDKVAANSLFKSPAFENIQTTRRVSELKSQLQAMRDRLCKKSNIPLSKSPNTFAKEVVELKQQLLLSPKQYRIHYVRPGMLFDPSWMQAYAPSNDPISDEAAAGRKVLLCSFPALTCENEKAVKDDAKVDEVLVKNKRFLPTFQEIIDFKPDMQLKKAVVLLHAEQNKER</sequence>
<protein>
    <submittedName>
        <fullName evidence="1">Uncharacterized protein</fullName>
    </submittedName>
</protein>
<comment type="caution">
    <text evidence="1">The sequence shown here is derived from an EMBL/GenBank/DDBJ whole genome shotgun (WGS) entry which is preliminary data.</text>
</comment>
<name>A0ACC2IKT7_9PLEO</name>
<dbReference type="EMBL" id="JAPHNI010000126">
    <property type="protein sequence ID" value="KAJ8115704.1"/>
    <property type="molecule type" value="Genomic_DNA"/>
</dbReference>
<evidence type="ECO:0000313" key="1">
    <source>
        <dbReference type="EMBL" id="KAJ8115704.1"/>
    </source>
</evidence>
<keyword evidence="2" id="KW-1185">Reference proteome</keyword>
<organism evidence="1 2">
    <name type="scientific">Boeremia exigua</name>
    <dbReference type="NCBI Taxonomy" id="749465"/>
    <lineage>
        <taxon>Eukaryota</taxon>
        <taxon>Fungi</taxon>
        <taxon>Dikarya</taxon>
        <taxon>Ascomycota</taxon>
        <taxon>Pezizomycotina</taxon>
        <taxon>Dothideomycetes</taxon>
        <taxon>Pleosporomycetidae</taxon>
        <taxon>Pleosporales</taxon>
        <taxon>Pleosporineae</taxon>
        <taxon>Didymellaceae</taxon>
        <taxon>Boeremia</taxon>
    </lineage>
</organism>
<accession>A0ACC2IKT7</accession>